<sequence>IDCIYVYDSLRSVSHDVAVKHEIDKLSQLLTIYLSTTDFYQKKGITSSTHPRYNIQTPPDSFEEMDCSLFMDAYVEFLSSVGGIPNCNIDVELLRNRYASILWDYAIKKIEVDFMSDDEAPPSKIKPIVEYSSSVRIVLS</sequence>
<dbReference type="PANTHER" id="PTHR33022">
    <property type="entry name" value="DUF1985 DOMAIN-CONTAINING PROTEIN"/>
    <property type="match status" value="1"/>
</dbReference>
<comment type="caution">
    <text evidence="1">The sequence shown here is derived from an EMBL/GenBank/DDBJ whole genome shotgun (WGS) entry which is preliminary data.</text>
</comment>
<evidence type="ECO:0000313" key="1">
    <source>
        <dbReference type="EMBL" id="MCD9560922.1"/>
    </source>
</evidence>
<gene>
    <name evidence="1" type="ORF">HAX54_019782</name>
</gene>
<feature type="non-terminal residue" evidence="1">
    <location>
        <position position="1"/>
    </location>
</feature>
<organism evidence="1 2">
    <name type="scientific">Datura stramonium</name>
    <name type="common">Jimsonweed</name>
    <name type="synonym">Common thornapple</name>
    <dbReference type="NCBI Taxonomy" id="4076"/>
    <lineage>
        <taxon>Eukaryota</taxon>
        <taxon>Viridiplantae</taxon>
        <taxon>Streptophyta</taxon>
        <taxon>Embryophyta</taxon>
        <taxon>Tracheophyta</taxon>
        <taxon>Spermatophyta</taxon>
        <taxon>Magnoliopsida</taxon>
        <taxon>eudicotyledons</taxon>
        <taxon>Gunneridae</taxon>
        <taxon>Pentapetalae</taxon>
        <taxon>asterids</taxon>
        <taxon>lamiids</taxon>
        <taxon>Solanales</taxon>
        <taxon>Solanaceae</taxon>
        <taxon>Solanoideae</taxon>
        <taxon>Datureae</taxon>
        <taxon>Datura</taxon>
    </lineage>
</organism>
<dbReference type="Gene3D" id="3.40.395.10">
    <property type="entry name" value="Adenoviral Proteinase, Chain A"/>
    <property type="match status" value="1"/>
</dbReference>
<evidence type="ECO:0000313" key="2">
    <source>
        <dbReference type="Proteomes" id="UP000823775"/>
    </source>
</evidence>
<accession>A0ABS8US45</accession>
<name>A0ABS8US45_DATST</name>
<dbReference type="Proteomes" id="UP000823775">
    <property type="component" value="Unassembled WGS sequence"/>
</dbReference>
<keyword evidence="2" id="KW-1185">Reference proteome</keyword>
<reference evidence="1 2" key="1">
    <citation type="journal article" date="2021" name="BMC Genomics">
        <title>Datura genome reveals duplications of psychoactive alkaloid biosynthetic genes and high mutation rate following tissue culture.</title>
        <authorList>
            <person name="Rajewski A."/>
            <person name="Carter-House D."/>
            <person name="Stajich J."/>
            <person name="Litt A."/>
        </authorList>
    </citation>
    <scope>NUCLEOTIDE SEQUENCE [LARGE SCALE GENOMIC DNA]</scope>
    <source>
        <strain evidence="1">AR-01</strain>
    </source>
</reference>
<dbReference type="EMBL" id="JACEIK010002400">
    <property type="protein sequence ID" value="MCD9560922.1"/>
    <property type="molecule type" value="Genomic_DNA"/>
</dbReference>
<dbReference type="PANTHER" id="PTHR33022:SF26">
    <property type="entry name" value="UBIQUITIN-LIKE PROTEASE FAMILY PROFILE DOMAIN-CONTAINING PROTEIN"/>
    <property type="match status" value="1"/>
</dbReference>
<proteinExistence type="predicted"/>
<protein>
    <submittedName>
        <fullName evidence="1">Uncharacterized protein</fullName>
    </submittedName>
</protein>